<dbReference type="HOGENOM" id="CLU_3328626_0_0_6"/>
<protein>
    <submittedName>
        <fullName evidence="1">Uncharacterized protein</fullName>
    </submittedName>
</protein>
<dbReference type="KEGG" id="hde:HDEF_2222"/>
<name>C4K8B2_HAMD5</name>
<accession>C4K8B2</accession>
<evidence type="ECO:0000313" key="1">
    <source>
        <dbReference type="EMBL" id="ACQ68768.1"/>
    </source>
</evidence>
<keyword evidence="2" id="KW-1185">Reference proteome</keyword>
<proteinExistence type="predicted"/>
<dbReference type="Proteomes" id="UP000002334">
    <property type="component" value="Chromosome"/>
</dbReference>
<dbReference type="EMBL" id="CP001277">
    <property type="protein sequence ID" value="ACQ68768.1"/>
    <property type="molecule type" value="Genomic_DNA"/>
</dbReference>
<sequence>MNIKINYLIKNFKNDENININLINENKFIIYIKNFFIK</sequence>
<reference evidence="1 2" key="1">
    <citation type="journal article" date="2009" name="Proc. Natl. Acad. Sci. U.S.A.">
        <title>Hamiltonella defensa, genome evolution of protective bacterial endosymbiont from pathogenic ancestors.</title>
        <authorList>
            <person name="Degnan P.H."/>
            <person name="Yu Y."/>
            <person name="Sisneros N."/>
            <person name="Wing R.A."/>
            <person name="Moran N.A."/>
        </authorList>
    </citation>
    <scope>NUCLEOTIDE SEQUENCE [LARGE SCALE GENOMIC DNA]</scope>
    <source>
        <strain evidence="2">5AT</strain>
    </source>
</reference>
<gene>
    <name evidence="1" type="ordered locus">HDEF_2222</name>
</gene>
<evidence type="ECO:0000313" key="2">
    <source>
        <dbReference type="Proteomes" id="UP000002334"/>
    </source>
</evidence>
<organism evidence="1 2">
    <name type="scientific">Hamiltonella defensa subsp. Acyrthosiphon pisum (strain 5AT)</name>
    <dbReference type="NCBI Taxonomy" id="572265"/>
    <lineage>
        <taxon>Bacteria</taxon>
        <taxon>Pseudomonadati</taxon>
        <taxon>Pseudomonadota</taxon>
        <taxon>Gammaproteobacteria</taxon>
        <taxon>Enterobacterales</taxon>
        <taxon>Enterobacteriaceae</taxon>
        <taxon>aphid secondary symbionts</taxon>
        <taxon>Candidatus Williamhamiltonella</taxon>
    </lineage>
</organism>
<dbReference type="AlphaFoldDB" id="C4K8B2"/>